<evidence type="ECO:0000313" key="5">
    <source>
        <dbReference type="Proteomes" id="UP000765160"/>
    </source>
</evidence>
<dbReference type="Proteomes" id="UP000765160">
    <property type="component" value="Unassembled WGS sequence"/>
</dbReference>
<dbReference type="PRINTS" id="PR00313">
    <property type="entry name" value="CABNDNGRPT"/>
</dbReference>
<evidence type="ECO:0000313" key="4">
    <source>
        <dbReference type="EMBL" id="NKE46750.1"/>
    </source>
</evidence>
<proteinExistence type="predicted"/>
<gene>
    <name evidence="4" type="ORF">HB662_18360</name>
</gene>
<reference evidence="4 5" key="1">
    <citation type="submission" date="2020-03" db="EMBL/GenBank/DDBJ databases">
        <title>Roseomonas selenitidurans sp. nov. isolated from soil.</title>
        <authorList>
            <person name="Liu H."/>
        </authorList>
    </citation>
    <scope>NUCLEOTIDE SEQUENCE [LARGE SCALE GENOMIC DNA]</scope>
    <source>
        <strain evidence="4 5">JCM 15073</strain>
    </source>
</reference>
<dbReference type="RefSeq" id="WP_168051335.1">
    <property type="nucleotide sequence ID" value="NZ_JAATJR010000005.1"/>
</dbReference>
<comment type="caution">
    <text evidence="4">The sequence shown here is derived from an EMBL/GenBank/DDBJ whole genome shotgun (WGS) entry which is preliminary data.</text>
</comment>
<dbReference type="Gene3D" id="2.150.10.10">
    <property type="entry name" value="Serralysin-like metalloprotease, C-terminal"/>
    <property type="match status" value="6"/>
</dbReference>
<dbReference type="EMBL" id="JAAVTX010000005">
    <property type="protein sequence ID" value="NKE46750.1"/>
    <property type="molecule type" value="Genomic_DNA"/>
</dbReference>
<dbReference type="PROSITE" id="PS00330">
    <property type="entry name" value="HEMOLYSIN_CALCIUM"/>
    <property type="match status" value="10"/>
</dbReference>
<evidence type="ECO:0000256" key="1">
    <source>
        <dbReference type="ARBA" id="ARBA00004613"/>
    </source>
</evidence>
<dbReference type="InterPro" id="IPR001343">
    <property type="entry name" value="Hemolysn_Ca-bd"/>
</dbReference>
<sequence>MSTSFVGTVPDTIYENAIRGDWVAYLTFVPAITSAALSGRDARHFVSTFSTGSRLMTIRPMQAFDSEHWGDDWQFTFGLSARTSSGWGALPNSFTVRLLGVDDAPPQDLVFASGGVVLANDVGAPIGTLSATDPDTDGPLEYSVAWPDSAWFEIVDRELRLRPGVDLTGLGGTVREVMIEVSDGRNLASFSIPVTVLAPGPPSPFAVQDGSLLADTLLGAAAPDALIGHAGDDHLSGLAGADSLLGGAGGDTLRGDADADTVRGGDGVDRIFGGDGADSLFGDAGDDLLDGGEGIDRLVGGDGADTLDGGGAGGNRLIGGAGNDIYLLRSQTDTWLELAAGGIDELVTGWTMTLPEHFERLRLRSGAGDVSAFGSVGNDTLYGNEARNTLSGGIGDDLLDAGAGADSLVGGAGADTILAGEGADTAFGGAGNDRSLGGAGDDMLLGDEGNDTAVGAEGDDLLLGGSGADSLDGGDGDDLLAGGAENDRLMGQAGVDLLAGGSGHDTLDGGVGDDVLVGGDGDDLLQGGDGSDRLDGGVGADTLDGGGGSDRLQAGDGDDLLRAGLGAGDVLRGGGGADTLDGTAADRLVGWFFGGTGDDLYLLDGRDDQVFEELGAGTDTIWAVLPSGGYTLPPNLEHLVLLGAAVSGFGNSLANRITGNTLGNLLLGGAGADSLRGGLGDDTLGGGAGPDRFLLDADGGIDTVLDFTPGQDRLVVPASTYASSLAVIAALLGISSGTLLPLGNGGLVLVGLAPWQLSASDIDLF</sequence>
<comment type="subcellular location">
    <subcellularLocation>
        <location evidence="1">Secreted</location>
    </subcellularLocation>
</comment>
<name>A0ABX1F349_9PROT</name>
<evidence type="ECO:0000256" key="3">
    <source>
        <dbReference type="SAM" id="MobiDB-lite"/>
    </source>
</evidence>
<dbReference type="InterPro" id="IPR018511">
    <property type="entry name" value="Hemolysin-typ_Ca-bd_CS"/>
</dbReference>
<keyword evidence="5" id="KW-1185">Reference proteome</keyword>
<dbReference type="InterPro" id="IPR011049">
    <property type="entry name" value="Serralysin-like_metalloprot_C"/>
</dbReference>
<feature type="compositionally biased region" description="Gly residues" evidence="3">
    <location>
        <begin position="536"/>
        <end position="549"/>
    </location>
</feature>
<keyword evidence="2" id="KW-0964">Secreted</keyword>
<organism evidence="4 5">
    <name type="scientific">Falsiroseomonas frigidaquae</name>
    <dbReference type="NCBI Taxonomy" id="487318"/>
    <lineage>
        <taxon>Bacteria</taxon>
        <taxon>Pseudomonadati</taxon>
        <taxon>Pseudomonadota</taxon>
        <taxon>Alphaproteobacteria</taxon>
        <taxon>Acetobacterales</taxon>
        <taxon>Roseomonadaceae</taxon>
        <taxon>Falsiroseomonas</taxon>
    </lineage>
</organism>
<accession>A0ABX1F349</accession>
<dbReference type="PANTHER" id="PTHR38340">
    <property type="entry name" value="S-LAYER PROTEIN"/>
    <property type="match status" value="1"/>
</dbReference>
<dbReference type="PANTHER" id="PTHR38340:SF1">
    <property type="entry name" value="S-LAYER PROTEIN"/>
    <property type="match status" value="1"/>
</dbReference>
<feature type="region of interest" description="Disordered" evidence="3">
    <location>
        <begin position="526"/>
        <end position="554"/>
    </location>
</feature>
<protein>
    <submittedName>
        <fullName evidence="4">Calcium-binding protein</fullName>
    </submittedName>
</protein>
<evidence type="ECO:0000256" key="2">
    <source>
        <dbReference type="ARBA" id="ARBA00022525"/>
    </source>
</evidence>
<dbReference type="InterPro" id="IPR050557">
    <property type="entry name" value="RTX_toxin/Mannuronan_C5-epim"/>
</dbReference>
<dbReference type="Pfam" id="PF00353">
    <property type="entry name" value="HemolysinCabind"/>
    <property type="match status" value="9"/>
</dbReference>
<dbReference type="SUPFAM" id="SSF51120">
    <property type="entry name" value="beta-Roll"/>
    <property type="match status" value="4"/>
</dbReference>